<dbReference type="Gene3D" id="1.10.1050.10">
    <property type="entry name" value="Ribosomal Protein S4 Delta 41, Chain A, domain 1"/>
    <property type="match status" value="1"/>
</dbReference>
<dbReference type="CDD" id="cd00165">
    <property type="entry name" value="S4"/>
    <property type="match status" value="1"/>
</dbReference>
<dbReference type="Pfam" id="PF01479">
    <property type="entry name" value="S4"/>
    <property type="match status" value="1"/>
</dbReference>
<dbReference type="AlphaFoldDB" id="A0A6M8NYC1"/>
<keyword evidence="3" id="KW-0687">Ribonucleoprotein</keyword>
<reference evidence="3" key="1">
    <citation type="journal article" date="2020" name="Parasit. Vectors">
        <title>Annotation and characterization of Babesia gibsoni apicoplast genome.</title>
        <authorList>
            <person name="Liu Q."/>
            <person name="Yu L."/>
            <person name="Jiang F."/>
            <person name="Li M."/>
            <person name="Zhan X."/>
            <person name="Huang Y."/>
            <person name="Wang S."/>
            <person name="Du X."/>
            <person name="He L."/>
            <person name="Zhao J."/>
        </authorList>
    </citation>
    <scope>NUCLEOTIDE SEQUENCE</scope>
    <source>
        <strain evidence="3">Wuhan</strain>
    </source>
</reference>
<evidence type="ECO:0000256" key="1">
    <source>
        <dbReference type="PROSITE-ProRule" id="PRU00182"/>
    </source>
</evidence>
<feature type="domain" description="RNA-binding S4" evidence="2">
    <location>
        <begin position="79"/>
        <end position="141"/>
    </location>
</feature>
<dbReference type="PROSITE" id="PS50889">
    <property type="entry name" value="S4"/>
    <property type="match status" value="1"/>
</dbReference>
<proteinExistence type="predicted"/>
<keyword evidence="1" id="KW-0694">RNA-binding</keyword>
<protein>
    <submittedName>
        <fullName evidence="3">Ribosomal protein S4</fullName>
    </submittedName>
</protein>
<dbReference type="EMBL" id="MN481613">
    <property type="protein sequence ID" value="QKG04090.1"/>
    <property type="molecule type" value="Genomic_DNA"/>
</dbReference>
<dbReference type="InterPro" id="IPR002942">
    <property type="entry name" value="S4_RNA-bd"/>
</dbReference>
<accession>A0A6M8NYC1</accession>
<dbReference type="SMART" id="SM00363">
    <property type="entry name" value="S4"/>
    <property type="match status" value="1"/>
</dbReference>
<dbReference type="SUPFAM" id="SSF55174">
    <property type="entry name" value="Alpha-L RNA-binding motif"/>
    <property type="match status" value="1"/>
</dbReference>
<evidence type="ECO:0000259" key="2">
    <source>
        <dbReference type="SMART" id="SM00363"/>
    </source>
</evidence>
<dbReference type="GO" id="GO:0005840">
    <property type="term" value="C:ribosome"/>
    <property type="evidence" value="ECO:0007669"/>
    <property type="project" value="UniProtKB-KW"/>
</dbReference>
<name>A0A6M8NYC1_BABGI</name>
<organism evidence="3">
    <name type="scientific">Babesia gibsoni</name>
    <dbReference type="NCBI Taxonomy" id="33632"/>
    <lineage>
        <taxon>Eukaryota</taxon>
        <taxon>Sar</taxon>
        <taxon>Alveolata</taxon>
        <taxon>Apicomplexa</taxon>
        <taxon>Aconoidasida</taxon>
        <taxon>Piroplasmida</taxon>
        <taxon>Babesiidae</taxon>
        <taxon>Babesia</taxon>
    </lineage>
</organism>
<keyword evidence="3" id="KW-0689">Ribosomal protein</keyword>
<sequence length="210" mass="25555">MNLILNKIKILKKLNLYTFYGFTNKFNLYYTLNKTQIIYKLVKNIKLLKILYNLKHKKLKIYLSLNIYKLIKLLKILKSRIDNILFKSNLFLTLNNLRQYIIHKHILLNNKIIQNFSYIINNNDIIYILNLNIKILINNIIYNYFIKTLKINLLNNKIFKLFKYRKYLKYIILYNNYTFINNSICYKTFKLKININNNINNIINSSILHI</sequence>
<evidence type="ECO:0000313" key="3">
    <source>
        <dbReference type="EMBL" id="QKG04090.1"/>
    </source>
</evidence>
<gene>
    <name evidence="3" type="primary">rps4</name>
</gene>
<dbReference type="InterPro" id="IPR036986">
    <property type="entry name" value="S4_RNA-bd_sf"/>
</dbReference>
<dbReference type="Gene3D" id="3.10.290.10">
    <property type="entry name" value="RNA-binding S4 domain"/>
    <property type="match status" value="1"/>
</dbReference>
<dbReference type="GO" id="GO:0003723">
    <property type="term" value="F:RNA binding"/>
    <property type="evidence" value="ECO:0007669"/>
    <property type="project" value="UniProtKB-KW"/>
</dbReference>